<dbReference type="InterPro" id="IPR054635">
    <property type="entry name" value="PA1571-like"/>
</dbReference>
<evidence type="ECO:0000313" key="2">
    <source>
        <dbReference type="EMBL" id="MDV3439502.1"/>
    </source>
</evidence>
<dbReference type="EMBL" id="WTFN01000117">
    <property type="protein sequence ID" value="MWK59767.1"/>
    <property type="molecule type" value="Genomic_DNA"/>
</dbReference>
<dbReference type="Proteomes" id="UP000515591">
    <property type="component" value="Chromosome"/>
</dbReference>
<dbReference type="EMBL" id="JAWJUL010000025">
    <property type="protein sequence ID" value="MDV3439502.1"/>
    <property type="molecule type" value="Genomic_DNA"/>
</dbReference>
<evidence type="ECO:0000313" key="6">
    <source>
        <dbReference type="Proteomes" id="UP001273935"/>
    </source>
</evidence>
<gene>
    <name evidence="3" type="ORF">GO594_27590</name>
    <name evidence="2" type="ORF">R0G64_08705</name>
    <name evidence="1" type="ORF">WP8S17C03_20430</name>
</gene>
<keyword evidence="6" id="KW-1185">Reference proteome</keyword>
<dbReference type="Proteomes" id="UP001273935">
    <property type="component" value="Unassembled WGS sequence"/>
</dbReference>
<evidence type="ECO:0000313" key="5">
    <source>
        <dbReference type="Proteomes" id="UP000515591"/>
    </source>
</evidence>
<evidence type="ECO:0000313" key="4">
    <source>
        <dbReference type="Proteomes" id="UP000461288"/>
    </source>
</evidence>
<dbReference type="EMBL" id="AP022213">
    <property type="protein sequence ID" value="BBT15994.1"/>
    <property type="molecule type" value="Genomic_DNA"/>
</dbReference>
<dbReference type="RefSeq" id="WP_044404343.1">
    <property type="nucleotide sequence ID" value="NZ_AP022213.1"/>
</dbReference>
<proteinExistence type="predicted"/>
<dbReference type="AlphaFoldDB" id="A0A1I0TST2"/>
<dbReference type="Proteomes" id="UP000461288">
    <property type="component" value="Unassembled WGS sequence"/>
</dbReference>
<protein>
    <recommendedName>
        <fullName evidence="7">Multifunctional fatty acid oxidation complex subunit alpha</fullName>
    </recommendedName>
</protein>
<name>A0A1I0TST2_9GAMM</name>
<reference evidence="2 6" key="3">
    <citation type="submission" date="2023-10" db="EMBL/GenBank/DDBJ databases">
        <title>Pseudomonas otitidis isolated from a paediatric patient with cystic fibrosis in Chile.</title>
        <authorList>
            <person name="Amsteins-Romero L."/>
            <person name="Opazo-Capurro A."/>
            <person name="Matus-Kohler M."/>
            <person name="Gonzalez-Rocha G."/>
        </authorList>
    </citation>
    <scope>NUCLEOTIDE SEQUENCE [LARGE SCALE GENOMIC DNA]</scope>
    <source>
        <strain evidence="2 6">P-714</strain>
    </source>
</reference>
<accession>A0A1I0TST2</accession>
<evidence type="ECO:0000313" key="3">
    <source>
        <dbReference type="EMBL" id="MWK59767.1"/>
    </source>
</evidence>
<sequence>MSLQTRTENRRVVPLKPEQPVGGAIIDAQGREIPITEGMIQRACRELDRQSHSGSARQG</sequence>
<reference evidence="3 4" key="2">
    <citation type="submission" date="2019-12" db="EMBL/GenBank/DDBJ databases">
        <title>Draft genome sequence of Pseudomonas otitidis recovered from a chicken carcass.</title>
        <authorList>
            <person name="Vieira T.R."/>
            <person name="Oliviera E.F.C."/>
            <person name="Silva N.M.V."/>
            <person name="Sambrano G.E."/>
            <person name="Cibulski S.P."/>
            <person name="Cardoso M.R.I."/>
        </authorList>
    </citation>
    <scope>NUCLEOTIDE SEQUENCE [LARGE SCALE GENOMIC DNA]</scope>
    <source>
        <strain evidence="3 4">25_K</strain>
    </source>
</reference>
<organism evidence="3 4">
    <name type="scientific">Metapseudomonas otitidis</name>
    <dbReference type="NCBI Taxonomy" id="319939"/>
    <lineage>
        <taxon>Bacteria</taxon>
        <taxon>Pseudomonadati</taxon>
        <taxon>Pseudomonadota</taxon>
        <taxon>Gammaproteobacteria</taxon>
        <taxon>Pseudomonadales</taxon>
        <taxon>Pseudomonadaceae</taxon>
        <taxon>Metapseudomonas</taxon>
    </lineage>
</organism>
<dbReference type="NCBIfam" id="NF045613">
    <property type="entry name" value="PA1571_fam"/>
    <property type="match status" value="1"/>
</dbReference>
<evidence type="ECO:0000313" key="1">
    <source>
        <dbReference type="EMBL" id="BBT15994.1"/>
    </source>
</evidence>
<evidence type="ECO:0008006" key="7">
    <source>
        <dbReference type="Google" id="ProtNLM"/>
    </source>
</evidence>
<reference evidence="1 5" key="1">
    <citation type="submission" date="2019-12" db="EMBL/GenBank/DDBJ databases">
        <title>complete genome sequences of Pseudomonas otitidis str. WP8-S17-CRE-03 isolated from wastewater treatment plant effluent.</title>
        <authorList>
            <person name="Sekizuka T."/>
            <person name="Itokawa K."/>
            <person name="Yatsu K."/>
            <person name="Inamine Y."/>
            <person name="Kuroda M."/>
        </authorList>
    </citation>
    <scope>NUCLEOTIDE SEQUENCE [LARGE SCALE GENOMIC DNA]</scope>
    <source>
        <strain evidence="1 5">WP8-S17-CRE-03</strain>
    </source>
</reference>